<proteinExistence type="predicted"/>
<feature type="compositionally biased region" description="Gly residues" evidence="1">
    <location>
        <begin position="1"/>
        <end position="10"/>
    </location>
</feature>
<sequence>GRTRRGGGPGARRARRSGRDGGDDGLRAPGDAAHGTGGEQRAGRGRRAADGVRARRRAGGGPSLPGRALGARHPDGRPARWGRADGCPRRVGHGAALRADVGWRRGALRRARDRAAAVGLGTVGTCDRPPAQGRPRRRDGCRVRAVGVV</sequence>
<gene>
    <name evidence="2" type="ORF">AVDCRST_MAG79-2622</name>
</gene>
<dbReference type="AlphaFoldDB" id="A0A6J4UHZ3"/>
<organism evidence="2">
    <name type="scientific">uncultured Thermoleophilia bacterium</name>
    <dbReference type="NCBI Taxonomy" id="1497501"/>
    <lineage>
        <taxon>Bacteria</taxon>
        <taxon>Bacillati</taxon>
        <taxon>Actinomycetota</taxon>
        <taxon>Thermoleophilia</taxon>
        <taxon>environmental samples</taxon>
    </lineage>
</organism>
<protein>
    <submittedName>
        <fullName evidence="2">Uncharacterized protein</fullName>
    </submittedName>
</protein>
<dbReference type="EMBL" id="CADCWC010000403">
    <property type="protein sequence ID" value="CAA9550029.1"/>
    <property type="molecule type" value="Genomic_DNA"/>
</dbReference>
<feature type="non-terminal residue" evidence="2">
    <location>
        <position position="1"/>
    </location>
</feature>
<accession>A0A6J4UHZ3</accession>
<feature type="compositionally biased region" description="Basic and acidic residues" evidence="1">
    <location>
        <begin position="17"/>
        <end position="26"/>
    </location>
</feature>
<feature type="region of interest" description="Disordered" evidence="1">
    <location>
        <begin position="1"/>
        <end position="91"/>
    </location>
</feature>
<feature type="region of interest" description="Disordered" evidence="1">
    <location>
        <begin position="126"/>
        <end position="149"/>
    </location>
</feature>
<name>A0A6J4UHZ3_9ACTN</name>
<feature type="non-terminal residue" evidence="2">
    <location>
        <position position="149"/>
    </location>
</feature>
<feature type="compositionally biased region" description="Basic and acidic residues" evidence="1">
    <location>
        <begin position="72"/>
        <end position="88"/>
    </location>
</feature>
<reference evidence="2" key="1">
    <citation type="submission" date="2020-02" db="EMBL/GenBank/DDBJ databases">
        <authorList>
            <person name="Meier V. D."/>
        </authorList>
    </citation>
    <scope>NUCLEOTIDE SEQUENCE</scope>
    <source>
        <strain evidence="2">AVDCRST_MAG79</strain>
    </source>
</reference>
<evidence type="ECO:0000313" key="2">
    <source>
        <dbReference type="EMBL" id="CAA9550029.1"/>
    </source>
</evidence>
<evidence type="ECO:0000256" key="1">
    <source>
        <dbReference type="SAM" id="MobiDB-lite"/>
    </source>
</evidence>